<comment type="caution">
    <text evidence="2">The sequence shown here is derived from an EMBL/GenBank/DDBJ whole genome shotgun (WGS) entry which is preliminary data.</text>
</comment>
<feature type="domain" description="AB hydrolase-1" evidence="1">
    <location>
        <begin position="30"/>
        <end position="264"/>
    </location>
</feature>
<dbReference type="Proteomes" id="UP000676325">
    <property type="component" value="Unassembled WGS sequence"/>
</dbReference>
<dbReference type="GO" id="GO:0004806">
    <property type="term" value="F:triacylglycerol lipase activity"/>
    <property type="evidence" value="ECO:0007669"/>
    <property type="project" value="TreeGrafter"/>
</dbReference>
<sequence length="292" mass="31392">MPVDDYRVGTVRSADGTDIGYRRRGEGPAVVLLHGSMESGLNHVALGDALANEYTVVLPDRRGRGLSGAHRPGHDIGTEVADLSAVITHCGAERVFGVSAGGLVALETARRHPEIKRLALYEPALLSAAVPFDFDWIGRFDDEIAAGNVPAAMVTSMIGLKLGPGVLRLFPRSLLAGLTNMMLKAEDKKAGPSQVTLRKLAPTIRYEGVIIEQRRGAEQEYAAVAADVLMMSGGKGLPWLRPGMDALAQRLPRVRRVEYPDLDHGGSSDVTKANPKGRPDLIAKDILEFFRG</sequence>
<dbReference type="InterPro" id="IPR000073">
    <property type="entry name" value="AB_hydrolase_1"/>
</dbReference>
<dbReference type="GO" id="GO:0046503">
    <property type="term" value="P:glycerolipid catabolic process"/>
    <property type="evidence" value="ECO:0007669"/>
    <property type="project" value="TreeGrafter"/>
</dbReference>
<reference evidence="2" key="1">
    <citation type="submission" date="2021-04" db="EMBL/GenBank/DDBJ databases">
        <title>Genome based classification of Actinospica acidithermotolerans sp. nov., an actinobacterium isolated from an Indonesian hot spring.</title>
        <authorList>
            <person name="Kusuma A.B."/>
            <person name="Putra K.E."/>
            <person name="Nafisah S."/>
            <person name="Loh J."/>
            <person name="Nouioui I."/>
            <person name="Goodfellow M."/>
        </authorList>
    </citation>
    <scope>NUCLEOTIDE SEQUENCE</scope>
    <source>
        <strain evidence="2">MGRD01-02</strain>
    </source>
</reference>
<protein>
    <submittedName>
        <fullName evidence="2">Alpha/beta hydrolase</fullName>
    </submittedName>
</protein>
<dbReference type="InterPro" id="IPR050471">
    <property type="entry name" value="AB_hydrolase"/>
</dbReference>
<organism evidence="2 3">
    <name type="scientific">Actinospica acidithermotolerans</name>
    <dbReference type="NCBI Taxonomy" id="2828514"/>
    <lineage>
        <taxon>Bacteria</taxon>
        <taxon>Bacillati</taxon>
        <taxon>Actinomycetota</taxon>
        <taxon>Actinomycetes</taxon>
        <taxon>Catenulisporales</taxon>
        <taxon>Actinospicaceae</taxon>
        <taxon>Actinospica</taxon>
    </lineage>
</organism>
<evidence type="ECO:0000313" key="3">
    <source>
        <dbReference type="Proteomes" id="UP000676325"/>
    </source>
</evidence>
<dbReference type="Pfam" id="PF12697">
    <property type="entry name" value="Abhydrolase_6"/>
    <property type="match status" value="1"/>
</dbReference>
<keyword evidence="2" id="KW-0378">Hydrolase</keyword>
<evidence type="ECO:0000259" key="1">
    <source>
        <dbReference type="Pfam" id="PF12697"/>
    </source>
</evidence>
<dbReference type="AlphaFoldDB" id="A0A941EF01"/>
<dbReference type="PANTHER" id="PTHR43433:SF5">
    <property type="entry name" value="AB HYDROLASE-1 DOMAIN-CONTAINING PROTEIN"/>
    <property type="match status" value="1"/>
</dbReference>
<dbReference type="RefSeq" id="WP_212518986.1">
    <property type="nucleotide sequence ID" value="NZ_JAGSOH010000043.1"/>
</dbReference>
<dbReference type="PANTHER" id="PTHR43433">
    <property type="entry name" value="HYDROLASE, ALPHA/BETA FOLD FAMILY PROTEIN"/>
    <property type="match status" value="1"/>
</dbReference>
<keyword evidence="3" id="KW-1185">Reference proteome</keyword>
<evidence type="ECO:0000313" key="2">
    <source>
        <dbReference type="EMBL" id="MBR7827844.1"/>
    </source>
</evidence>
<gene>
    <name evidence="2" type="ORF">KDK95_16110</name>
</gene>
<dbReference type="SUPFAM" id="SSF53474">
    <property type="entry name" value="alpha/beta-Hydrolases"/>
    <property type="match status" value="1"/>
</dbReference>
<proteinExistence type="predicted"/>
<dbReference type="InterPro" id="IPR029058">
    <property type="entry name" value="AB_hydrolase_fold"/>
</dbReference>
<dbReference type="EMBL" id="JAGSOH010000043">
    <property type="protein sequence ID" value="MBR7827844.1"/>
    <property type="molecule type" value="Genomic_DNA"/>
</dbReference>
<name>A0A941EF01_9ACTN</name>
<accession>A0A941EF01</accession>
<dbReference type="Gene3D" id="3.40.50.1820">
    <property type="entry name" value="alpha/beta hydrolase"/>
    <property type="match status" value="1"/>
</dbReference>